<feature type="compositionally biased region" description="Polar residues" evidence="13">
    <location>
        <begin position="424"/>
        <end position="445"/>
    </location>
</feature>
<evidence type="ECO:0000256" key="8">
    <source>
        <dbReference type="ARBA" id="ARBA00023136"/>
    </source>
</evidence>
<protein>
    <recommendedName>
        <fullName evidence="3">chitinase</fullName>
        <ecNumber evidence="3">3.2.1.14</ecNumber>
    </recommendedName>
</protein>
<feature type="domain" description="GH16" evidence="16">
    <location>
        <begin position="26"/>
        <end position="254"/>
    </location>
</feature>
<dbReference type="CDD" id="cd02183">
    <property type="entry name" value="GH16_fungal_CRH1_transglycosylase"/>
    <property type="match status" value="1"/>
</dbReference>
<dbReference type="PANTHER" id="PTHR10963">
    <property type="entry name" value="GLYCOSYL HYDROLASE-RELATED"/>
    <property type="match status" value="1"/>
</dbReference>
<name>A0A9W8NFF8_9PEZI</name>
<evidence type="ECO:0000256" key="10">
    <source>
        <dbReference type="ARBA" id="ARBA00023295"/>
    </source>
</evidence>
<proteinExistence type="inferred from homology"/>
<evidence type="ECO:0000313" key="17">
    <source>
        <dbReference type="EMBL" id="KAJ3574120.1"/>
    </source>
</evidence>
<feature type="signal peptide" evidence="15">
    <location>
        <begin position="1"/>
        <end position="24"/>
    </location>
</feature>
<keyword evidence="8 14" id="KW-0472">Membrane</keyword>
<keyword evidence="14" id="KW-1133">Transmembrane helix</keyword>
<dbReference type="InterPro" id="IPR000757">
    <property type="entry name" value="Beta-glucanase-like"/>
</dbReference>
<dbReference type="Pfam" id="PF00722">
    <property type="entry name" value="Glyco_hydro_16"/>
    <property type="match status" value="1"/>
</dbReference>
<feature type="transmembrane region" description="Helical" evidence="14">
    <location>
        <begin position="303"/>
        <end position="325"/>
    </location>
</feature>
<comment type="subcellular location">
    <subcellularLocation>
        <location evidence="2">Membrane</location>
    </subcellularLocation>
</comment>
<keyword evidence="18" id="KW-1185">Reference proteome</keyword>
<dbReference type="PROSITE" id="PS51762">
    <property type="entry name" value="GH16_2"/>
    <property type="match status" value="1"/>
</dbReference>
<evidence type="ECO:0000256" key="13">
    <source>
        <dbReference type="SAM" id="MobiDB-lite"/>
    </source>
</evidence>
<evidence type="ECO:0000256" key="2">
    <source>
        <dbReference type="ARBA" id="ARBA00004370"/>
    </source>
</evidence>
<keyword evidence="6 15" id="KW-0732">Signal</keyword>
<keyword evidence="7" id="KW-0378">Hydrolase</keyword>
<evidence type="ECO:0000256" key="3">
    <source>
        <dbReference type="ARBA" id="ARBA00012729"/>
    </source>
</evidence>
<dbReference type="GO" id="GO:0005975">
    <property type="term" value="P:carbohydrate metabolic process"/>
    <property type="evidence" value="ECO:0007669"/>
    <property type="project" value="InterPro"/>
</dbReference>
<evidence type="ECO:0000256" key="6">
    <source>
        <dbReference type="ARBA" id="ARBA00022729"/>
    </source>
</evidence>
<dbReference type="GO" id="GO:0031505">
    <property type="term" value="P:fungal-type cell wall organization"/>
    <property type="evidence" value="ECO:0007669"/>
    <property type="project" value="TreeGrafter"/>
</dbReference>
<dbReference type="GO" id="GO:0016757">
    <property type="term" value="F:glycosyltransferase activity"/>
    <property type="evidence" value="ECO:0007669"/>
    <property type="project" value="UniProtKB-KW"/>
</dbReference>
<evidence type="ECO:0000256" key="5">
    <source>
        <dbReference type="ARBA" id="ARBA00022679"/>
    </source>
</evidence>
<dbReference type="GO" id="GO:0008843">
    <property type="term" value="F:endochitinase activity"/>
    <property type="evidence" value="ECO:0007669"/>
    <property type="project" value="UniProtKB-EC"/>
</dbReference>
<keyword evidence="5" id="KW-0808">Transferase</keyword>
<dbReference type="InterPro" id="IPR013320">
    <property type="entry name" value="ConA-like_dom_sf"/>
</dbReference>
<evidence type="ECO:0000259" key="16">
    <source>
        <dbReference type="PROSITE" id="PS51762"/>
    </source>
</evidence>
<keyword evidence="10" id="KW-0326">Glycosidase</keyword>
<evidence type="ECO:0000256" key="12">
    <source>
        <dbReference type="ARBA" id="ARBA00038074"/>
    </source>
</evidence>
<evidence type="ECO:0000256" key="1">
    <source>
        <dbReference type="ARBA" id="ARBA00000822"/>
    </source>
</evidence>
<keyword evidence="14" id="KW-0812">Transmembrane</keyword>
<evidence type="ECO:0000256" key="14">
    <source>
        <dbReference type="SAM" id="Phobius"/>
    </source>
</evidence>
<feature type="compositionally biased region" description="Low complexity" evidence="13">
    <location>
        <begin position="505"/>
        <end position="516"/>
    </location>
</feature>
<comment type="similarity">
    <text evidence="12">Belongs to the glycosyl hydrolase 16 family. CRH1 subfamily.</text>
</comment>
<evidence type="ECO:0000256" key="4">
    <source>
        <dbReference type="ARBA" id="ARBA00022676"/>
    </source>
</evidence>
<keyword evidence="4" id="KW-0328">Glycosyltransferase</keyword>
<evidence type="ECO:0000256" key="11">
    <source>
        <dbReference type="ARBA" id="ARBA00023316"/>
    </source>
</evidence>
<evidence type="ECO:0000313" key="18">
    <source>
        <dbReference type="Proteomes" id="UP001148614"/>
    </source>
</evidence>
<dbReference type="PANTHER" id="PTHR10963:SF27">
    <property type="entry name" value="GLYCOSIDASE-RELATED"/>
    <property type="match status" value="1"/>
</dbReference>
<dbReference type="VEuPathDB" id="FungiDB:F4678DRAFT_234870"/>
<feature type="region of interest" description="Disordered" evidence="13">
    <location>
        <begin position="388"/>
        <end position="531"/>
    </location>
</feature>
<gene>
    <name evidence="17" type="ORF">NPX13_g4476</name>
</gene>
<evidence type="ECO:0000256" key="15">
    <source>
        <dbReference type="SAM" id="SignalP"/>
    </source>
</evidence>
<dbReference type="Gene3D" id="2.60.120.200">
    <property type="match status" value="1"/>
</dbReference>
<evidence type="ECO:0000256" key="9">
    <source>
        <dbReference type="ARBA" id="ARBA00023180"/>
    </source>
</evidence>
<feature type="compositionally biased region" description="Gly residues" evidence="13">
    <location>
        <begin position="520"/>
        <end position="531"/>
    </location>
</feature>
<accession>A0A9W8NFF8</accession>
<dbReference type="AlphaFoldDB" id="A0A9W8NFF8"/>
<dbReference type="InterPro" id="IPR050546">
    <property type="entry name" value="Glycosyl_Hydrlase_16"/>
</dbReference>
<reference evidence="17" key="1">
    <citation type="submission" date="2022-07" db="EMBL/GenBank/DDBJ databases">
        <title>Genome Sequence of Xylaria arbuscula.</title>
        <authorList>
            <person name="Buettner E."/>
        </authorList>
    </citation>
    <scope>NUCLEOTIDE SEQUENCE</scope>
    <source>
        <strain evidence="17">VT107</strain>
    </source>
</reference>
<comment type="caution">
    <text evidence="17">The sequence shown here is derived from an EMBL/GenBank/DDBJ whole genome shotgun (WGS) entry which is preliminary data.</text>
</comment>
<organism evidence="17 18">
    <name type="scientific">Xylaria arbuscula</name>
    <dbReference type="NCBI Taxonomy" id="114810"/>
    <lineage>
        <taxon>Eukaryota</taxon>
        <taxon>Fungi</taxon>
        <taxon>Dikarya</taxon>
        <taxon>Ascomycota</taxon>
        <taxon>Pezizomycotina</taxon>
        <taxon>Sordariomycetes</taxon>
        <taxon>Xylariomycetidae</taxon>
        <taxon>Xylariales</taxon>
        <taxon>Xylariaceae</taxon>
        <taxon>Xylaria</taxon>
    </lineage>
</organism>
<sequence>MLSSPKTGPALALLASVFVGSAVAQLSTKCNPMEKTCPADPALGTAHTFNFNATPPEDTFTSEAVEITYDETEGAVFTISEQGQSTTLASNFYFFFGKTEVLMKAAKGQGIISSIVWGSDTLDEVDWEFKGGNETFAFSNYFGKGNTNDTGTGGDHPVSGSIYDLHNYTTVWTQDKLEWHLDGNLLRTLHAADAHNTTHFPQTPMTLRLGSWVAGDPKTQANGTIEWAGGETDFAQGPFTMYVKSARVEDYSSGKEYTYTDKSGTWESIKITEGNSTAAESINKEPEKSLSEKWAALPEAARIGVYAAAGAVGGILFIALAVYYIKQRRRGQKEAALAAKMQEEERLEMERFKKGGRNPDDLNFDGTEYVGAAGKGGLMSSSYSAITNSPPGSSAGLPEKAWDPMGSDNINSGMPLLNREINGPSRNNSLASPTSPGFPPSSHSPVNRGFSASPYAPSRSGSTGPQVGGYTDRVNSPGPMSPQMRSPGSPSPHDMYGMSRVNTNSPGPMQSPRGPSSPGPQGGYWNNGGQR</sequence>
<comment type="catalytic activity">
    <reaction evidence="1">
        <text>Random endo-hydrolysis of N-acetyl-beta-D-glucosaminide (1-&gt;4)-beta-linkages in chitin and chitodextrins.</text>
        <dbReference type="EC" id="3.2.1.14"/>
    </reaction>
</comment>
<keyword evidence="9" id="KW-0325">Glycoprotein</keyword>
<feature type="chain" id="PRO_5040871077" description="chitinase" evidence="15">
    <location>
        <begin position="25"/>
        <end position="531"/>
    </location>
</feature>
<keyword evidence="11" id="KW-0961">Cell wall biogenesis/degradation</keyword>
<dbReference type="GO" id="GO:0009277">
    <property type="term" value="C:fungal-type cell wall"/>
    <property type="evidence" value="ECO:0007669"/>
    <property type="project" value="TreeGrafter"/>
</dbReference>
<dbReference type="EC" id="3.2.1.14" evidence="3"/>
<dbReference type="SUPFAM" id="SSF49899">
    <property type="entry name" value="Concanavalin A-like lectins/glucanases"/>
    <property type="match status" value="1"/>
</dbReference>
<evidence type="ECO:0000256" key="7">
    <source>
        <dbReference type="ARBA" id="ARBA00022801"/>
    </source>
</evidence>
<dbReference type="EMBL" id="JANPWZ010000634">
    <property type="protein sequence ID" value="KAJ3574120.1"/>
    <property type="molecule type" value="Genomic_DNA"/>
</dbReference>
<dbReference type="GO" id="GO:0016020">
    <property type="term" value="C:membrane"/>
    <property type="evidence" value="ECO:0007669"/>
    <property type="project" value="UniProtKB-SubCell"/>
</dbReference>
<dbReference type="Proteomes" id="UP001148614">
    <property type="component" value="Unassembled WGS sequence"/>
</dbReference>